<feature type="transmembrane region" description="Helical" evidence="4">
    <location>
        <begin position="144"/>
        <end position="162"/>
    </location>
</feature>
<evidence type="ECO:0000256" key="3">
    <source>
        <dbReference type="ARBA" id="ARBA00023136"/>
    </source>
</evidence>
<evidence type="ECO:0000313" key="5">
    <source>
        <dbReference type="EMBL" id="KTQ97563.1"/>
    </source>
</evidence>
<dbReference type="GO" id="GO:0022857">
    <property type="term" value="F:transmembrane transporter activity"/>
    <property type="evidence" value="ECO:0007669"/>
    <property type="project" value="InterPro"/>
</dbReference>
<organism evidence="5 6">
    <name type="scientific">Aureimonas ureilytica</name>
    <dbReference type="NCBI Taxonomy" id="401562"/>
    <lineage>
        <taxon>Bacteria</taxon>
        <taxon>Pseudomonadati</taxon>
        <taxon>Pseudomonadota</taxon>
        <taxon>Alphaproteobacteria</taxon>
        <taxon>Hyphomicrobiales</taxon>
        <taxon>Aurantimonadaceae</taxon>
        <taxon>Aureimonas</taxon>
    </lineage>
</organism>
<dbReference type="Gene3D" id="1.20.1250.20">
    <property type="entry name" value="MFS general substrate transporter like domains"/>
    <property type="match status" value="1"/>
</dbReference>
<dbReference type="InterPro" id="IPR011701">
    <property type="entry name" value="MFS"/>
</dbReference>
<feature type="transmembrane region" description="Helical" evidence="4">
    <location>
        <begin position="54"/>
        <end position="73"/>
    </location>
</feature>
<keyword evidence="2 4" id="KW-1133">Transmembrane helix</keyword>
<dbReference type="SUPFAM" id="SSF103473">
    <property type="entry name" value="MFS general substrate transporter"/>
    <property type="match status" value="1"/>
</dbReference>
<feature type="transmembrane region" description="Helical" evidence="4">
    <location>
        <begin position="315"/>
        <end position="344"/>
    </location>
</feature>
<evidence type="ECO:0000256" key="2">
    <source>
        <dbReference type="ARBA" id="ARBA00022989"/>
    </source>
</evidence>
<evidence type="ECO:0000256" key="4">
    <source>
        <dbReference type="SAM" id="Phobius"/>
    </source>
</evidence>
<sequence length="424" mass="43627">MAPDRVVAMRDARGAWADIAALGVSQIVGYGTLYYSFGILAPAMARDIGWPTEWVFGALSAALLAGGLVAPWTGRWLDRFGAGRVMAAGSVAAAVALVAAALAPAAPSFVLALVAIEVTSTFVQYGAAFPLLVQRHPGTAQRSILYLTLIAGFASTLFWPLTTWLHETMSWRDVYFVFAAMNLSVCLPIHLWLARRPKTSALPATGAEPVARVAPPRGLVPPSLRSRAFLLMGVAFAFQSLVVSSVLVHMLPILSELGLGLAGVMVSAVFGPAQVAGRFTLMVFGRDLSPLALAVISAGLLPASLVLLAATAPSIAGAAVFAALFGLGNGLYSIVGGTLPLALFGPEGYGALQGRVTSIRLIVGSAAPFAFALATDWMGVGGGLLVTALLGCGAVVAFAAVGLLLGRRVAVASSSMSTDVRLDP</sequence>
<gene>
    <name evidence="5" type="ORF">NS226_04260</name>
</gene>
<protein>
    <submittedName>
        <fullName evidence="5">Major facilitator transporter</fullName>
    </submittedName>
</protein>
<feature type="transmembrane region" description="Helical" evidence="4">
    <location>
        <begin position="15"/>
        <end position="34"/>
    </location>
</feature>
<feature type="transmembrane region" description="Helical" evidence="4">
    <location>
        <begin position="229"/>
        <end position="251"/>
    </location>
</feature>
<dbReference type="PATRIC" id="fig|401562.3.peg.4714"/>
<proteinExistence type="predicted"/>
<keyword evidence="1 4" id="KW-0812">Transmembrane</keyword>
<feature type="transmembrane region" description="Helical" evidence="4">
    <location>
        <begin position="356"/>
        <end position="374"/>
    </location>
</feature>
<dbReference type="PANTHER" id="PTHR11360:SF308">
    <property type="entry name" value="BLL3089 PROTEIN"/>
    <property type="match status" value="1"/>
</dbReference>
<feature type="transmembrane region" description="Helical" evidence="4">
    <location>
        <begin position="380"/>
        <end position="406"/>
    </location>
</feature>
<keyword evidence="3 4" id="KW-0472">Membrane</keyword>
<dbReference type="PANTHER" id="PTHR11360">
    <property type="entry name" value="MONOCARBOXYLATE TRANSPORTER"/>
    <property type="match status" value="1"/>
</dbReference>
<feature type="transmembrane region" description="Helical" evidence="4">
    <location>
        <begin position="109"/>
        <end position="132"/>
    </location>
</feature>
<dbReference type="InterPro" id="IPR036259">
    <property type="entry name" value="MFS_trans_sf"/>
</dbReference>
<name>A0A175REG8_9HYPH</name>
<feature type="transmembrane region" description="Helical" evidence="4">
    <location>
        <begin position="85"/>
        <end position="103"/>
    </location>
</feature>
<feature type="transmembrane region" description="Helical" evidence="4">
    <location>
        <begin position="288"/>
        <end position="309"/>
    </location>
</feature>
<reference evidence="5 6" key="1">
    <citation type="journal article" date="2016" name="Front. Microbiol.">
        <title>Genomic Resource of Rice Seed Associated Bacteria.</title>
        <authorList>
            <person name="Midha S."/>
            <person name="Bansal K."/>
            <person name="Sharma S."/>
            <person name="Kumar N."/>
            <person name="Patil P.P."/>
            <person name="Chaudhry V."/>
            <person name="Patil P.B."/>
        </authorList>
    </citation>
    <scope>NUCLEOTIDE SEQUENCE [LARGE SCALE GENOMIC DNA]</scope>
    <source>
        <strain evidence="5 6">NS226</strain>
    </source>
</reference>
<evidence type="ECO:0000256" key="1">
    <source>
        <dbReference type="ARBA" id="ARBA00022692"/>
    </source>
</evidence>
<feature type="transmembrane region" description="Helical" evidence="4">
    <location>
        <begin position="257"/>
        <end position="276"/>
    </location>
</feature>
<dbReference type="Pfam" id="PF07690">
    <property type="entry name" value="MFS_1"/>
    <property type="match status" value="1"/>
</dbReference>
<accession>A0A175REG8</accession>
<dbReference type="InterPro" id="IPR050327">
    <property type="entry name" value="Proton-linked_MCT"/>
</dbReference>
<dbReference type="EMBL" id="LDPZ01000007">
    <property type="protein sequence ID" value="KTQ97563.1"/>
    <property type="molecule type" value="Genomic_DNA"/>
</dbReference>
<evidence type="ECO:0000313" key="6">
    <source>
        <dbReference type="Proteomes" id="UP000078272"/>
    </source>
</evidence>
<dbReference type="STRING" id="401562.NS365_23075"/>
<dbReference type="Proteomes" id="UP000078272">
    <property type="component" value="Unassembled WGS sequence"/>
</dbReference>
<dbReference type="AlphaFoldDB" id="A0A175REG8"/>
<dbReference type="NCBIfam" id="NF033733">
    <property type="entry name" value="MFS_ArsK"/>
    <property type="match status" value="1"/>
</dbReference>
<comment type="caution">
    <text evidence="5">The sequence shown here is derived from an EMBL/GenBank/DDBJ whole genome shotgun (WGS) entry which is preliminary data.</text>
</comment>
<feature type="transmembrane region" description="Helical" evidence="4">
    <location>
        <begin position="174"/>
        <end position="193"/>
    </location>
</feature>